<dbReference type="Proteomes" id="UP000742786">
    <property type="component" value="Unassembled WGS sequence"/>
</dbReference>
<proteinExistence type="predicted"/>
<evidence type="ECO:0000313" key="1">
    <source>
        <dbReference type="EMBL" id="CAG4882209.1"/>
    </source>
</evidence>
<gene>
    <name evidence="1" type="ORF">GTOL_10091</name>
</gene>
<evidence type="ECO:0000313" key="2">
    <source>
        <dbReference type="Proteomes" id="UP000742786"/>
    </source>
</evidence>
<accession>A0A916J1C8</accession>
<dbReference type="Pfam" id="PF03646">
    <property type="entry name" value="FlaG"/>
    <property type="match status" value="1"/>
</dbReference>
<comment type="caution">
    <text evidence="1">The sequence shown here is derived from an EMBL/GenBank/DDBJ whole genome shotgun (WGS) entry which is preliminary data.</text>
</comment>
<dbReference type="RefSeq" id="WP_220634308.1">
    <property type="nucleotide sequence ID" value="NZ_CAJQUM010000001.1"/>
</dbReference>
<keyword evidence="2" id="KW-1185">Reference proteome</keyword>
<dbReference type="SUPFAM" id="SSF160214">
    <property type="entry name" value="FlaG-like"/>
    <property type="match status" value="1"/>
</dbReference>
<sequence length="109" mass="11435">MAMQLGPLTSPMTEPVTTPAVAAGTSTPVLPVSTSSPAALLLIARQVGEGLKAKSTGIDYHIDMVGGMPRIRIIDKQTMQIIRQIPSDEVLTIHRALDGAGGVLVNYNT</sequence>
<reference evidence="1" key="1">
    <citation type="submission" date="2021-04" db="EMBL/GenBank/DDBJ databases">
        <authorList>
            <person name="Hornung B."/>
        </authorList>
    </citation>
    <scope>NUCLEOTIDE SEQUENCE</scope>
    <source>
        <strain evidence="1">G5G6</strain>
    </source>
</reference>
<organism evidence="1 2">
    <name type="scientific">Georgfuchsia toluolica</name>
    <dbReference type="NCBI Taxonomy" id="424218"/>
    <lineage>
        <taxon>Bacteria</taxon>
        <taxon>Pseudomonadati</taxon>
        <taxon>Pseudomonadota</taxon>
        <taxon>Betaproteobacteria</taxon>
        <taxon>Nitrosomonadales</taxon>
        <taxon>Sterolibacteriaceae</taxon>
        <taxon>Georgfuchsia</taxon>
    </lineage>
</organism>
<dbReference type="EMBL" id="CAJQUM010000001">
    <property type="protein sequence ID" value="CAG4882209.1"/>
    <property type="molecule type" value="Genomic_DNA"/>
</dbReference>
<dbReference type="InterPro" id="IPR035924">
    <property type="entry name" value="FlaG-like_sf"/>
</dbReference>
<dbReference type="Gene3D" id="3.30.160.170">
    <property type="entry name" value="FlaG-like"/>
    <property type="match status" value="1"/>
</dbReference>
<dbReference type="AlphaFoldDB" id="A0A916J1C8"/>
<protein>
    <recommendedName>
        <fullName evidence="3">Flagellar protein FlaG</fullName>
    </recommendedName>
</protein>
<evidence type="ECO:0008006" key="3">
    <source>
        <dbReference type="Google" id="ProtNLM"/>
    </source>
</evidence>
<dbReference type="InterPro" id="IPR005186">
    <property type="entry name" value="FlaG"/>
</dbReference>
<name>A0A916J1C8_9PROT</name>